<accession>A0A443NSK8</accession>
<dbReference type="InterPro" id="IPR036855">
    <property type="entry name" value="Znf_CCCH_sf"/>
</dbReference>
<dbReference type="InterPro" id="IPR010280">
    <property type="entry name" value="U5_MeTrfase_fam"/>
</dbReference>
<dbReference type="Pfam" id="PF00076">
    <property type="entry name" value="RRM_1"/>
    <property type="match status" value="1"/>
</dbReference>
<feature type="region of interest" description="Disordered" evidence="11">
    <location>
        <begin position="252"/>
        <end position="297"/>
    </location>
</feature>
<dbReference type="InterPro" id="IPR030390">
    <property type="entry name" value="MeTrfase_TrmA_AS"/>
</dbReference>
<evidence type="ECO:0000256" key="1">
    <source>
        <dbReference type="ARBA" id="ARBA00022603"/>
    </source>
</evidence>
<protein>
    <submittedName>
        <fullName evidence="14">Zinc finger CCCH domain-containing protein 24 isoform X1</fullName>
    </submittedName>
</protein>
<dbReference type="AlphaFoldDB" id="A0A443NSK8"/>
<evidence type="ECO:0000256" key="4">
    <source>
        <dbReference type="ARBA" id="ARBA00022723"/>
    </source>
</evidence>
<dbReference type="PROSITE" id="PS01230">
    <property type="entry name" value="TRMA_1"/>
    <property type="match status" value="1"/>
</dbReference>
<evidence type="ECO:0000256" key="3">
    <source>
        <dbReference type="ARBA" id="ARBA00022691"/>
    </source>
</evidence>
<dbReference type="SMART" id="SM00356">
    <property type="entry name" value="ZnF_C3H1"/>
    <property type="match status" value="1"/>
</dbReference>
<feature type="compositionally biased region" description="Basic and acidic residues" evidence="11">
    <location>
        <begin position="66"/>
        <end position="80"/>
    </location>
</feature>
<evidence type="ECO:0000259" key="13">
    <source>
        <dbReference type="PROSITE" id="PS50103"/>
    </source>
</evidence>
<dbReference type="SUPFAM" id="SSF54928">
    <property type="entry name" value="RNA-binding domain, RBD"/>
    <property type="match status" value="1"/>
</dbReference>
<evidence type="ECO:0000256" key="8">
    <source>
        <dbReference type="PROSITE-ProRule" id="PRU00723"/>
    </source>
</evidence>
<dbReference type="SUPFAM" id="SSF53335">
    <property type="entry name" value="S-adenosyl-L-methionine-dependent methyltransferases"/>
    <property type="match status" value="1"/>
</dbReference>
<dbReference type="PROSITE" id="PS50103">
    <property type="entry name" value="ZF_C3H1"/>
    <property type="match status" value="1"/>
</dbReference>
<name>A0A443NSK8_9MAGN</name>
<feature type="active site" description="Nucleophile" evidence="9">
    <location>
        <position position="833"/>
    </location>
</feature>
<feature type="compositionally biased region" description="Basic and acidic residues" evidence="11">
    <location>
        <begin position="285"/>
        <end position="297"/>
    </location>
</feature>
<comment type="caution">
    <text evidence="9">Lacks conserved residue(s) required for the propagation of feature annotation.</text>
</comment>
<dbReference type="GO" id="GO:0008270">
    <property type="term" value="F:zinc ion binding"/>
    <property type="evidence" value="ECO:0007669"/>
    <property type="project" value="UniProtKB-KW"/>
</dbReference>
<keyword evidence="3 9" id="KW-0949">S-adenosyl-L-methionine</keyword>
<feature type="compositionally biased region" description="Polar residues" evidence="11">
    <location>
        <begin position="1"/>
        <end position="13"/>
    </location>
</feature>
<reference evidence="14 15" key="1">
    <citation type="journal article" date="2019" name="Nat. Plants">
        <title>Stout camphor tree genome fills gaps in understanding of flowering plant genome evolution.</title>
        <authorList>
            <person name="Chaw S.M."/>
            <person name="Liu Y.C."/>
            <person name="Wu Y.W."/>
            <person name="Wang H.Y."/>
            <person name="Lin C.I."/>
            <person name="Wu C.S."/>
            <person name="Ke H.M."/>
            <person name="Chang L.Y."/>
            <person name="Hsu C.Y."/>
            <person name="Yang H.T."/>
            <person name="Sudianto E."/>
            <person name="Hsu M.H."/>
            <person name="Wu K.P."/>
            <person name="Wang L.N."/>
            <person name="Leebens-Mack J.H."/>
            <person name="Tsai I.J."/>
        </authorList>
    </citation>
    <scope>NUCLEOTIDE SEQUENCE [LARGE SCALE GENOMIC DNA]</scope>
    <source>
        <strain evidence="15">cv. Chaw 1501</strain>
        <tissue evidence="14">Young leaves</tissue>
    </source>
</reference>
<feature type="compositionally biased region" description="Polar residues" evidence="11">
    <location>
        <begin position="252"/>
        <end position="266"/>
    </location>
</feature>
<evidence type="ECO:0000256" key="6">
    <source>
        <dbReference type="ARBA" id="ARBA00022833"/>
    </source>
</evidence>
<dbReference type="Pfam" id="PF00642">
    <property type="entry name" value="zf-CCCH"/>
    <property type="match status" value="1"/>
</dbReference>
<evidence type="ECO:0000256" key="5">
    <source>
        <dbReference type="ARBA" id="ARBA00022771"/>
    </source>
</evidence>
<comment type="similarity">
    <text evidence="9">Belongs to the class I-like SAM-binding methyltransferase superfamily. RNA M5U methyltransferase family.</text>
</comment>
<evidence type="ECO:0000256" key="7">
    <source>
        <dbReference type="PROSITE-ProRule" id="PRU00176"/>
    </source>
</evidence>
<feature type="zinc finger region" description="C3H1-type" evidence="8">
    <location>
        <begin position="84"/>
        <end position="113"/>
    </location>
</feature>
<dbReference type="PANTHER" id="PTHR45904">
    <property type="entry name" value="TRNA (URACIL-5-)-METHYLTRANSFERASE"/>
    <property type="match status" value="1"/>
</dbReference>
<dbReference type="CDD" id="cd02440">
    <property type="entry name" value="AdoMet_MTases"/>
    <property type="match status" value="1"/>
</dbReference>
<dbReference type="InterPro" id="IPR012677">
    <property type="entry name" value="Nucleotide-bd_a/b_plait_sf"/>
</dbReference>
<feature type="compositionally biased region" description="Basic and acidic residues" evidence="11">
    <location>
        <begin position="118"/>
        <end position="152"/>
    </location>
</feature>
<keyword evidence="2 9" id="KW-0808">Transferase</keyword>
<dbReference type="PROSITE" id="PS51687">
    <property type="entry name" value="SAM_MT_RNA_M5U"/>
    <property type="match status" value="1"/>
</dbReference>
<evidence type="ECO:0000256" key="2">
    <source>
        <dbReference type="ARBA" id="ARBA00022679"/>
    </source>
</evidence>
<keyword evidence="5 8" id="KW-0863">Zinc-finger</keyword>
<feature type="domain" description="C3H1-type" evidence="13">
    <location>
        <begin position="84"/>
        <end position="113"/>
    </location>
</feature>
<feature type="domain" description="RRM" evidence="12">
    <location>
        <begin position="175"/>
        <end position="242"/>
    </location>
</feature>
<keyword evidence="4 8" id="KW-0479">Metal-binding</keyword>
<keyword evidence="1 9" id="KW-0489">Methyltransferase</keyword>
<evidence type="ECO:0000256" key="9">
    <source>
        <dbReference type="PROSITE-ProRule" id="PRU01024"/>
    </source>
</evidence>
<sequence length="915" mass="100177">MAISENTDLSPTQSPSSSPPEEEIKIANPQSENAAAEPEEKAAASNGEIRPSIDAGDSPENKKRKAPEEEGGGKEEEKGSLHPLWKTSLCSYFRRQSGSCSHGDTCRYAHGEEELRPRIDNSWDPTSERAKKLLKSDGDERIEAPTEPREDVLPSLPGCEGDDHVDAELDKCLVHLPRKWASDNLKSFLNTEGIIYKTAKKKKGMTVGFVSFESTEHVKNAIEALDGKSIGNKHLKVANVIPRSCEKKLQVAVTSDQSSTQPTEGLTSADPAISASSDVVENDDNMNKDSKVADDSVSKARSARDVVTPLAHLPYSDQLEHKKSSLVQILKRLTRNARKACPDAVPLPEWIVKSREIGGLPCKLEGIIESPLINGYRNKCEFSVGCSLQGKRTVGFMLGNFREGMTAVEEPVDCPNVSRIACKYAMIFQEFLQSSALPLWNRFDNTGFWRQFTVREGRNPCQDTEVESAEACVAEVMLIVQICSVGAENELVTREFERMAQALAYGASTASPPLPLTALVIQDHKGISNAAPADSPLIPLSITKEENMFGQKDPTAPEARIHDYIGGLRFCISPTAFFQVNTLAAEKLYSLAGDWAGLGPDTLLFDICCGTGTIGLTLANRVGMVVGIEMNDSAVLDAKRNAEINGIRNCRFVCSKAEDVMGSLLREYLNAPQKQDETSCVSRNSNEENIIDGENGSHNDKMAGIDAYTPNAVASNGCVEKVSKCSDEKIDEDFEVTWESKEGVLPIDHMKETTDCSFVPNERLDHQMADIKSSPSVNQENAIAEANGTSATPSQQFKDVVVIVDPPRVGLHPVVIKALRTHPRLRRLVYISCNPESLVANAIELCTPSPDKPDKGKNNRGWRNMSSAGLARHRAKSMPNSEPFRPVKAMAVDLFPHTPHCEMVMLLERDAISYQ</sequence>
<dbReference type="SMART" id="SM00360">
    <property type="entry name" value="RRM"/>
    <property type="match status" value="1"/>
</dbReference>
<dbReference type="InterPro" id="IPR000504">
    <property type="entry name" value="RRM_dom"/>
</dbReference>
<evidence type="ECO:0000313" key="14">
    <source>
        <dbReference type="EMBL" id="RWR81497.1"/>
    </source>
</evidence>
<feature type="region of interest" description="Disordered" evidence="11">
    <location>
        <begin position="1"/>
        <end position="80"/>
    </location>
</feature>
<proteinExistence type="inferred from homology"/>
<dbReference type="Pfam" id="PF13847">
    <property type="entry name" value="Methyltransf_31"/>
    <property type="match status" value="1"/>
</dbReference>
<dbReference type="Pfam" id="PF05958">
    <property type="entry name" value="tRNA_U5-meth_tr"/>
    <property type="match status" value="1"/>
</dbReference>
<dbReference type="GO" id="GO:0032259">
    <property type="term" value="P:methylation"/>
    <property type="evidence" value="ECO:0007669"/>
    <property type="project" value="UniProtKB-KW"/>
</dbReference>
<dbReference type="STRING" id="337451.A0A443NSK8"/>
<evidence type="ECO:0000256" key="10">
    <source>
        <dbReference type="PROSITE-ProRule" id="PRU10015"/>
    </source>
</evidence>
<feature type="active site" evidence="10">
    <location>
        <position position="833"/>
    </location>
</feature>
<feature type="binding site" evidence="9">
    <location>
        <position position="579"/>
    </location>
    <ligand>
        <name>S-adenosyl-L-methionine</name>
        <dbReference type="ChEBI" id="CHEBI:59789"/>
    </ligand>
</feature>
<dbReference type="InterPro" id="IPR045850">
    <property type="entry name" value="TRM2_met"/>
</dbReference>
<dbReference type="PANTHER" id="PTHR45904:SF2">
    <property type="entry name" value="TRNA (URACIL-5-)-METHYLTRANSFERASE HOMOLOG A"/>
    <property type="match status" value="1"/>
</dbReference>
<dbReference type="InterPro" id="IPR025714">
    <property type="entry name" value="Methyltranfer_dom"/>
</dbReference>
<dbReference type="EMBL" id="QPKB01000003">
    <property type="protein sequence ID" value="RWR81497.1"/>
    <property type="molecule type" value="Genomic_DNA"/>
</dbReference>
<dbReference type="Gene3D" id="4.10.1000.10">
    <property type="entry name" value="Zinc finger, CCCH-type"/>
    <property type="match status" value="1"/>
</dbReference>
<evidence type="ECO:0000256" key="11">
    <source>
        <dbReference type="SAM" id="MobiDB-lite"/>
    </source>
</evidence>
<keyword evidence="15" id="KW-1185">Reference proteome</keyword>
<keyword evidence="7" id="KW-0694">RNA-binding</keyword>
<evidence type="ECO:0000259" key="12">
    <source>
        <dbReference type="PROSITE" id="PS50102"/>
    </source>
</evidence>
<dbReference type="InterPro" id="IPR035979">
    <property type="entry name" value="RBD_domain_sf"/>
</dbReference>
<feature type="region of interest" description="Disordered" evidence="11">
    <location>
        <begin position="849"/>
        <end position="882"/>
    </location>
</feature>
<gene>
    <name evidence="14" type="ORF">CKAN_01018300</name>
</gene>
<dbReference type="GO" id="GO:0008173">
    <property type="term" value="F:RNA methyltransferase activity"/>
    <property type="evidence" value="ECO:0007669"/>
    <property type="project" value="InterPro"/>
</dbReference>
<dbReference type="OrthoDB" id="10250660at2759"/>
<dbReference type="InterPro" id="IPR029063">
    <property type="entry name" value="SAM-dependent_MTases_sf"/>
</dbReference>
<dbReference type="Proteomes" id="UP000283530">
    <property type="component" value="Unassembled WGS sequence"/>
</dbReference>
<dbReference type="InterPro" id="IPR000571">
    <property type="entry name" value="Znf_CCCH"/>
</dbReference>
<dbReference type="GO" id="GO:0003723">
    <property type="term" value="F:RNA binding"/>
    <property type="evidence" value="ECO:0007669"/>
    <property type="project" value="UniProtKB-UniRule"/>
</dbReference>
<dbReference type="GO" id="GO:0006396">
    <property type="term" value="P:RNA processing"/>
    <property type="evidence" value="ECO:0007669"/>
    <property type="project" value="InterPro"/>
</dbReference>
<feature type="binding site" evidence="9">
    <location>
        <position position="805"/>
    </location>
    <ligand>
        <name>S-adenosyl-L-methionine</name>
        <dbReference type="ChEBI" id="CHEBI:59789"/>
    </ligand>
</feature>
<feature type="binding site" evidence="9">
    <location>
        <position position="629"/>
    </location>
    <ligand>
        <name>S-adenosyl-L-methionine</name>
        <dbReference type="ChEBI" id="CHEBI:59789"/>
    </ligand>
</feature>
<keyword evidence="6 8" id="KW-0862">Zinc</keyword>
<dbReference type="Gene3D" id="3.40.50.150">
    <property type="entry name" value="Vaccinia Virus protein VP39"/>
    <property type="match status" value="1"/>
</dbReference>
<dbReference type="PROSITE" id="PS50102">
    <property type="entry name" value="RRM"/>
    <property type="match status" value="1"/>
</dbReference>
<dbReference type="Gene3D" id="3.30.70.330">
    <property type="match status" value="1"/>
</dbReference>
<dbReference type="SUPFAM" id="SSF90229">
    <property type="entry name" value="CCCH zinc finger"/>
    <property type="match status" value="1"/>
</dbReference>
<organism evidence="14 15">
    <name type="scientific">Cinnamomum micranthum f. kanehirae</name>
    <dbReference type="NCBI Taxonomy" id="337451"/>
    <lineage>
        <taxon>Eukaryota</taxon>
        <taxon>Viridiplantae</taxon>
        <taxon>Streptophyta</taxon>
        <taxon>Embryophyta</taxon>
        <taxon>Tracheophyta</taxon>
        <taxon>Spermatophyta</taxon>
        <taxon>Magnoliopsida</taxon>
        <taxon>Magnoliidae</taxon>
        <taxon>Laurales</taxon>
        <taxon>Lauraceae</taxon>
        <taxon>Cinnamomum</taxon>
    </lineage>
</organism>
<feature type="region of interest" description="Disordered" evidence="11">
    <location>
        <begin position="118"/>
        <end position="157"/>
    </location>
</feature>
<comment type="caution">
    <text evidence="14">The sequence shown here is derived from an EMBL/GenBank/DDBJ whole genome shotgun (WGS) entry which is preliminary data.</text>
</comment>
<evidence type="ECO:0000313" key="15">
    <source>
        <dbReference type="Proteomes" id="UP000283530"/>
    </source>
</evidence>